<dbReference type="RefSeq" id="WP_194709018.1">
    <property type="nucleotide sequence ID" value="NZ_JADKPN010000019.1"/>
</dbReference>
<evidence type="ECO:0000256" key="3">
    <source>
        <dbReference type="ARBA" id="ARBA00023163"/>
    </source>
</evidence>
<dbReference type="Pfam" id="PF00196">
    <property type="entry name" value="GerE"/>
    <property type="match status" value="1"/>
</dbReference>
<dbReference type="Gene3D" id="1.10.10.10">
    <property type="entry name" value="Winged helix-like DNA-binding domain superfamily/Winged helix DNA-binding domain"/>
    <property type="match status" value="1"/>
</dbReference>
<evidence type="ECO:0000256" key="2">
    <source>
        <dbReference type="ARBA" id="ARBA00023125"/>
    </source>
</evidence>
<dbReference type="SUPFAM" id="SSF46894">
    <property type="entry name" value="C-terminal effector domain of the bipartite response regulators"/>
    <property type="match status" value="1"/>
</dbReference>
<evidence type="ECO:0000313" key="5">
    <source>
        <dbReference type="EMBL" id="MBF4765836.1"/>
    </source>
</evidence>
<dbReference type="InterPro" id="IPR016032">
    <property type="entry name" value="Sig_transdc_resp-reg_C-effctor"/>
</dbReference>
<keyword evidence="6" id="KW-1185">Reference proteome</keyword>
<gene>
    <name evidence="5" type="ORF">ISU07_22105</name>
</gene>
<dbReference type="InterPro" id="IPR000792">
    <property type="entry name" value="Tscrpt_reg_LuxR_C"/>
</dbReference>
<dbReference type="InterPro" id="IPR036388">
    <property type="entry name" value="WH-like_DNA-bd_sf"/>
</dbReference>
<dbReference type="CDD" id="cd06170">
    <property type="entry name" value="LuxR_C_like"/>
    <property type="match status" value="1"/>
</dbReference>
<dbReference type="Pfam" id="PF01590">
    <property type="entry name" value="GAF"/>
    <property type="match status" value="1"/>
</dbReference>
<evidence type="ECO:0000259" key="4">
    <source>
        <dbReference type="PROSITE" id="PS50043"/>
    </source>
</evidence>
<sequence>MADQLLAARAALAAEARRPGSGADFTGALMATVRRVIGFDGYCLLGLDPATGLRSSMFSRHGLDGVADRLAYNEKVEVDVNKYVELAAAPRPVGLLGGRRSSRPHSPRYEEIIRPAGFSSELRLVLRGQGRLWGALVLFRDTGGRPFDEGDADAALAIAEPLTRAVRSYPVRPVAARRRPLAPGVVTLDAGNRVTSMSPHARDWLDDFRAGGDDEVELEDAMRVVHDVGLAARTGRDEASCLVRTTSGRWLLVHGEPVEPDSPTIAVVLAPAALGDVLRAASAWFGLTRREEQVAGLVAQGLSARRMARALNLSPLTVNDHLGVIYRKAGVSGRDELVARLT</sequence>
<reference evidence="5" key="1">
    <citation type="submission" date="2020-11" db="EMBL/GenBank/DDBJ databases">
        <title>Nocardioides sp. nov., isolated from Soil of Cynanchum wilfordii Hemsley rhizosphere.</title>
        <authorList>
            <person name="Lee J.-S."/>
            <person name="Suh M.K."/>
            <person name="Kim J.-S."/>
        </authorList>
    </citation>
    <scope>NUCLEOTIDE SEQUENCE</scope>
    <source>
        <strain evidence="5">KCTC 19275</strain>
    </source>
</reference>
<dbReference type="EMBL" id="JADKPN010000019">
    <property type="protein sequence ID" value="MBF4765836.1"/>
    <property type="molecule type" value="Genomic_DNA"/>
</dbReference>
<dbReference type="Gene3D" id="3.30.450.40">
    <property type="match status" value="1"/>
</dbReference>
<dbReference type="GO" id="GO:0003677">
    <property type="term" value="F:DNA binding"/>
    <property type="evidence" value="ECO:0007669"/>
    <property type="project" value="UniProtKB-KW"/>
</dbReference>
<protein>
    <recommendedName>
        <fullName evidence="4">HTH luxR-type domain-containing protein</fullName>
    </recommendedName>
</protein>
<dbReference type="PANTHER" id="PTHR44688">
    <property type="entry name" value="DNA-BINDING TRANSCRIPTIONAL ACTIVATOR DEVR_DOSR"/>
    <property type="match status" value="1"/>
</dbReference>
<keyword evidence="1" id="KW-0805">Transcription regulation</keyword>
<organism evidence="5 6">
    <name type="scientific">Nocardioides islandensis</name>
    <dbReference type="NCBI Taxonomy" id="433663"/>
    <lineage>
        <taxon>Bacteria</taxon>
        <taxon>Bacillati</taxon>
        <taxon>Actinomycetota</taxon>
        <taxon>Actinomycetes</taxon>
        <taxon>Propionibacteriales</taxon>
        <taxon>Nocardioidaceae</taxon>
        <taxon>Nocardioides</taxon>
    </lineage>
</organism>
<dbReference type="PROSITE" id="PS50043">
    <property type="entry name" value="HTH_LUXR_2"/>
    <property type="match status" value="1"/>
</dbReference>
<accession>A0A930YEW0</accession>
<comment type="caution">
    <text evidence="5">The sequence shown here is derived from an EMBL/GenBank/DDBJ whole genome shotgun (WGS) entry which is preliminary data.</text>
</comment>
<dbReference type="SMART" id="SM00421">
    <property type="entry name" value="HTH_LUXR"/>
    <property type="match status" value="1"/>
</dbReference>
<dbReference type="SUPFAM" id="SSF55781">
    <property type="entry name" value="GAF domain-like"/>
    <property type="match status" value="1"/>
</dbReference>
<dbReference type="Proteomes" id="UP000640489">
    <property type="component" value="Unassembled WGS sequence"/>
</dbReference>
<evidence type="ECO:0000313" key="6">
    <source>
        <dbReference type="Proteomes" id="UP000640489"/>
    </source>
</evidence>
<proteinExistence type="predicted"/>
<keyword evidence="2" id="KW-0238">DNA-binding</keyword>
<dbReference type="PANTHER" id="PTHR44688:SF16">
    <property type="entry name" value="DNA-BINDING TRANSCRIPTIONAL ACTIVATOR DEVR_DOSR"/>
    <property type="match status" value="1"/>
</dbReference>
<dbReference type="InterPro" id="IPR003018">
    <property type="entry name" value="GAF"/>
</dbReference>
<dbReference type="AlphaFoldDB" id="A0A930YEW0"/>
<feature type="domain" description="HTH luxR-type" evidence="4">
    <location>
        <begin position="280"/>
        <end position="342"/>
    </location>
</feature>
<dbReference type="GO" id="GO:0006355">
    <property type="term" value="P:regulation of DNA-templated transcription"/>
    <property type="evidence" value="ECO:0007669"/>
    <property type="project" value="InterPro"/>
</dbReference>
<evidence type="ECO:0000256" key="1">
    <source>
        <dbReference type="ARBA" id="ARBA00023015"/>
    </source>
</evidence>
<dbReference type="PRINTS" id="PR00038">
    <property type="entry name" value="HTHLUXR"/>
</dbReference>
<name>A0A930YEW0_9ACTN</name>
<dbReference type="InterPro" id="IPR029016">
    <property type="entry name" value="GAF-like_dom_sf"/>
</dbReference>
<keyword evidence="3" id="KW-0804">Transcription</keyword>